<dbReference type="GO" id="GO:0000166">
    <property type="term" value="F:nucleotide binding"/>
    <property type="evidence" value="ECO:0007669"/>
    <property type="project" value="UniProtKB-KW"/>
</dbReference>
<dbReference type="Gene3D" id="3.40.50.10860">
    <property type="entry name" value="Leucine Dehydrogenase, chain A, domain 1"/>
    <property type="match status" value="1"/>
</dbReference>
<dbReference type="PROSITE" id="PS00074">
    <property type="entry name" value="GLFV_DEHYDROGENASE"/>
    <property type="match status" value="1"/>
</dbReference>
<feature type="binding site" evidence="5">
    <location>
        <position position="181"/>
    </location>
    <ligand>
        <name>NAD(+)</name>
        <dbReference type="ChEBI" id="CHEBI:57540"/>
    </ligand>
</feature>
<feature type="binding site" evidence="5">
    <location>
        <position position="61"/>
    </location>
    <ligand>
        <name>substrate</name>
    </ligand>
</feature>
<reference evidence="9 10" key="1">
    <citation type="journal article" date="2016" name="Nat. Commun.">
        <title>Thousands of microbial genomes shed light on interconnected biogeochemical processes in an aquifer system.</title>
        <authorList>
            <person name="Anantharaman K."/>
            <person name="Brown C.T."/>
            <person name="Hug L.A."/>
            <person name="Sharon I."/>
            <person name="Castelle C.J."/>
            <person name="Probst A.J."/>
            <person name="Thomas B.C."/>
            <person name="Singh A."/>
            <person name="Wilkins M.J."/>
            <person name="Karaoz U."/>
            <person name="Brodie E.L."/>
            <person name="Williams K.H."/>
            <person name="Hubbard S.S."/>
            <person name="Banfield J.F."/>
        </authorList>
    </citation>
    <scope>NUCLEOTIDE SEQUENCE [LARGE SCALE GENOMIC DNA]</scope>
    <source>
        <strain evidence="10">RIFCSPLOWO2_12_FULL_64_10</strain>
    </source>
</reference>
<dbReference type="SMART" id="SM00839">
    <property type="entry name" value="ELFV_dehydrog"/>
    <property type="match status" value="1"/>
</dbReference>
<dbReference type="InterPro" id="IPR014362">
    <property type="entry name" value="Glu_DH"/>
</dbReference>
<dbReference type="GO" id="GO:0004352">
    <property type="term" value="F:glutamate dehydrogenase (NAD+) activity"/>
    <property type="evidence" value="ECO:0007669"/>
    <property type="project" value="TreeGrafter"/>
</dbReference>
<dbReference type="InterPro" id="IPR006096">
    <property type="entry name" value="Glu/Leu/Phe/Val/Trp_DH_C"/>
</dbReference>
<name>A0A1F6C4S3_HANXR</name>
<comment type="caution">
    <text evidence="9">The sequence shown here is derived from an EMBL/GenBank/DDBJ whole genome shotgun (WGS) entry which is preliminary data.</text>
</comment>
<gene>
    <name evidence="9" type="ORF">A3F84_28000</name>
</gene>
<evidence type="ECO:0000256" key="3">
    <source>
        <dbReference type="PIRNR" id="PIRNR000185"/>
    </source>
</evidence>
<dbReference type="GO" id="GO:0006538">
    <property type="term" value="P:L-glutamate catabolic process"/>
    <property type="evidence" value="ECO:0007669"/>
    <property type="project" value="TreeGrafter"/>
</dbReference>
<dbReference type="InterPro" id="IPR033922">
    <property type="entry name" value="NAD_bind_Glu_DH"/>
</dbReference>
<dbReference type="PIRSF" id="PIRSF000185">
    <property type="entry name" value="Glu_DH"/>
    <property type="match status" value="1"/>
</dbReference>
<evidence type="ECO:0000256" key="5">
    <source>
        <dbReference type="PIRSR" id="PIRSR000185-2"/>
    </source>
</evidence>
<dbReference type="Pfam" id="PF00208">
    <property type="entry name" value="ELFV_dehydrog"/>
    <property type="match status" value="1"/>
</dbReference>
<feature type="binding site" evidence="5">
    <location>
        <position position="340"/>
    </location>
    <ligand>
        <name>substrate</name>
    </ligand>
</feature>
<feature type="domain" description="Glutamate/phenylalanine/leucine/valine/L-tryptophan dehydrogenase C-terminal" evidence="8">
    <location>
        <begin position="174"/>
        <end position="404"/>
    </location>
</feature>
<dbReference type="InterPro" id="IPR006095">
    <property type="entry name" value="Glu/Leu/Phe/Val/Trp_DH"/>
</dbReference>
<dbReference type="PRINTS" id="PR00082">
    <property type="entry name" value="GLFDHDRGNASE"/>
</dbReference>
<feature type="binding site" evidence="5">
    <location>
        <position position="85"/>
    </location>
    <ligand>
        <name>substrate</name>
    </ligand>
</feature>
<keyword evidence="2 3" id="KW-0560">Oxidoreductase</keyword>
<evidence type="ECO:0000256" key="2">
    <source>
        <dbReference type="ARBA" id="ARBA00023002"/>
    </source>
</evidence>
<dbReference type="InterPro" id="IPR036291">
    <property type="entry name" value="NAD(P)-bd_dom_sf"/>
</dbReference>
<evidence type="ECO:0000313" key="9">
    <source>
        <dbReference type="EMBL" id="OGG44068.1"/>
    </source>
</evidence>
<accession>A0A1F6C4S3</accession>
<evidence type="ECO:0000256" key="7">
    <source>
        <dbReference type="RuleBase" id="RU004417"/>
    </source>
</evidence>
<dbReference type="PANTHER" id="PTHR11606">
    <property type="entry name" value="GLUTAMATE DEHYDROGENASE"/>
    <property type="match status" value="1"/>
</dbReference>
<comment type="similarity">
    <text evidence="1 3 7">Belongs to the Glu/Leu/Phe/Val dehydrogenases family.</text>
</comment>
<sequence>MALQQLDGVAGRLKLDRGIHQRLRNPKRVLIVSIPIRMDDGREEVFTGYRVQHNLARGPGKGGIRYHPGVTLDEVKALAMWMTWKCAVVDIPFGGAKGGVVCNPKAMSVRELERMTRRYTSELFILIGPDRDIPAPDVYTDAQTMAWIMDTYSMRVGHSVPGVVTGKPLSVGGSRGREEATGRGCVFTISDAARHLGLPLDGAAVAVQGFGNVGAIAARLMLDYGSRVVAVSDSGGAIYNPKGLDLKAVSAHKREAGTVVGYKDSDRITNAELLATKCDVLIPAALENQITEANAQTIRARIVAEGANGPTTPAADRILAERNVFLIPDVLANAGGVTVSYFEWVQGIQEYFWTEEEVNGKLKGIMTRSFAEVLDIHLRERVDMRTAAYMLAVSRVAEASRTRGLYP</sequence>
<evidence type="ECO:0000256" key="4">
    <source>
        <dbReference type="PIRSR" id="PIRSR000185-1"/>
    </source>
</evidence>
<evidence type="ECO:0000313" key="10">
    <source>
        <dbReference type="Proteomes" id="UP000178606"/>
    </source>
</evidence>
<feature type="binding site" evidence="5">
    <location>
        <position position="212"/>
    </location>
    <ligand>
        <name>NAD(+)</name>
        <dbReference type="ChEBI" id="CHEBI:57540"/>
    </ligand>
</feature>
<dbReference type="FunFam" id="3.40.50.10860:FF:000003">
    <property type="entry name" value="Glutamate dehydrogenase"/>
    <property type="match status" value="1"/>
</dbReference>
<dbReference type="Gene3D" id="3.40.50.720">
    <property type="entry name" value="NAD(P)-binding Rossmann-like Domain"/>
    <property type="match status" value="1"/>
</dbReference>
<evidence type="ECO:0000259" key="8">
    <source>
        <dbReference type="SMART" id="SM00839"/>
    </source>
</evidence>
<dbReference type="CDD" id="cd01076">
    <property type="entry name" value="NAD_bind_1_Glu_DH"/>
    <property type="match status" value="1"/>
</dbReference>
<evidence type="ECO:0000256" key="6">
    <source>
        <dbReference type="PIRSR" id="PIRSR000185-3"/>
    </source>
</evidence>
<dbReference type="InterPro" id="IPR006097">
    <property type="entry name" value="Glu/Leu/Phe/Val/Trp_DH_dimer"/>
</dbReference>
<dbReference type="SUPFAM" id="SSF51735">
    <property type="entry name" value="NAD(P)-binding Rossmann-fold domains"/>
    <property type="match status" value="1"/>
</dbReference>
<keyword evidence="5" id="KW-0520">NAD</keyword>
<dbReference type="Proteomes" id="UP000178606">
    <property type="component" value="Unassembled WGS sequence"/>
</dbReference>
<organism evidence="9 10">
    <name type="scientific">Handelsmanbacteria sp. (strain RIFCSPLOWO2_12_FULL_64_10)</name>
    <dbReference type="NCBI Taxonomy" id="1817868"/>
    <lineage>
        <taxon>Bacteria</taxon>
        <taxon>Candidatus Handelsmaniibacteriota</taxon>
    </lineage>
</organism>
<dbReference type="PANTHER" id="PTHR11606:SF13">
    <property type="entry name" value="GLUTAMATE DEHYDROGENASE 1, MITOCHONDRIAL"/>
    <property type="match status" value="1"/>
</dbReference>
<evidence type="ECO:0000256" key="1">
    <source>
        <dbReference type="ARBA" id="ARBA00006382"/>
    </source>
</evidence>
<protein>
    <recommendedName>
        <fullName evidence="3">Glutamate dehydrogenase</fullName>
    </recommendedName>
</protein>
<proteinExistence type="inferred from homology"/>
<dbReference type="Pfam" id="PF02812">
    <property type="entry name" value="ELFV_dehydrog_N"/>
    <property type="match status" value="1"/>
</dbReference>
<feature type="active site" description="Proton donor" evidence="4">
    <location>
        <position position="97"/>
    </location>
</feature>
<dbReference type="InterPro" id="IPR033524">
    <property type="entry name" value="Glu/Leu/Phe/Val_DH_AS"/>
</dbReference>
<feature type="site" description="Important for catalysis" evidence="6">
    <location>
        <position position="137"/>
    </location>
</feature>
<dbReference type="AlphaFoldDB" id="A0A1F6C4S3"/>
<dbReference type="SUPFAM" id="SSF53223">
    <property type="entry name" value="Aminoacid dehydrogenase-like, N-terminal domain"/>
    <property type="match status" value="1"/>
</dbReference>
<dbReference type="EMBL" id="MFKF01000418">
    <property type="protein sequence ID" value="OGG44068.1"/>
    <property type="molecule type" value="Genomic_DNA"/>
</dbReference>
<keyword evidence="5" id="KW-0547">Nucleotide-binding</keyword>
<dbReference type="InterPro" id="IPR046346">
    <property type="entry name" value="Aminoacid_DH-like_N_sf"/>
</dbReference>